<dbReference type="RefSeq" id="WP_013052015.1">
    <property type="nucleotide sequence ID" value="NC_014012.1"/>
</dbReference>
<accession>D4ZM16</accession>
<gene>
    <name evidence="2" type="ordered locus">SVI_2744</name>
</gene>
<keyword evidence="3" id="KW-1185">Reference proteome</keyword>
<proteinExistence type="predicted"/>
<dbReference type="AlphaFoldDB" id="D4ZM16"/>
<dbReference type="InterPro" id="IPR000182">
    <property type="entry name" value="GNAT_dom"/>
</dbReference>
<evidence type="ECO:0000313" key="2">
    <source>
        <dbReference type="EMBL" id="BAJ02715.1"/>
    </source>
</evidence>
<dbReference type="PANTHER" id="PTHR43451">
    <property type="entry name" value="ACETYLTRANSFERASE (GNAT) FAMILY PROTEIN"/>
    <property type="match status" value="1"/>
</dbReference>
<dbReference type="eggNOG" id="COG0456">
    <property type="taxonomic scope" value="Bacteria"/>
</dbReference>
<dbReference type="PANTHER" id="PTHR43451:SF1">
    <property type="entry name" value="ACETYLTRANSFERASE"/>
    <property type="match status" value="1"/>
</dbReference>
<dbReference type="OrthoDB" id="5355033at2"/>
<dbReference type="InterPro" id="IPR052564">
    <property type="entry name" value="N-acetyltrans/Recomb-assoc"/>
</dbReference>
<dbReference type="Pfam" id="PF13673">
    <property type="entry name" value="Acetyltransf_10"/>
    <property type="match status" value="1"/>
</dbReference>
<protein>
    <submittedName>
        <fullName evidence="2">Acetyltransferase, GNAT family</fullName>
    </submittedName>
</protein>
<dbReference type="InterPro" id="IPR016181">
    <property type="entry name" value="Acyl_CoA_acyltransferase"/>
</dbReference>
<dbReference type="STRING" id="637905.SVI_2744"/>
<evidence type="ECO:0000313" key="3">
    <source>
        <dbReference type="Proteomes" id="UP000002350"/>
    </source>
</evidence>
<dbReference type="EMBL" id="AP011177">
    <property type="protein sequence ID" value="BAJ02715.1"/>
    <property type="molecule type" value="Genomic_DNA"/>
</dbReference>
<dbReference type="Proteomes" id="UP000002350">
    <property type="component" value="Chromosome"/>
</dbReference>
<name>D4ZM16_SHEVD</name>
<dbReference type="Gene3D" id="3.40.630.30">
    <property type="match status" value="1"/>
</dbReference>
<sequence length="161" mass="18512">MIQIRKFNHAEQSNDSVVLWKIKYDTIHKINIRDYTQSQVSAWAPTQIMPDTWPERILAMNPFIAESDGKLLGFADLQSDGYIDHFFCHLDHQGQGIGKALMQALIHEGQANGITRLYSHVSITARPFFEHFGFIVLVEQLVTVKDQHLTNFIMEKICVLE</sequence>
<dbReference type="CDD" id="cd04301">
    <property type="entry name" value="NAT_SF"/>
    <property type="match status" value="1"/>
</dbReference>
<evidence type="ECO:0000259" key="1">
    <source>
        <dbReference type="PROSITE" id="PS51186"/>
    </source>
</evidence>
<feature type="domain" description="N-acetyltransferase" evidence="1">
    <location>
        <begin position="22"/>
        <end position="159"/>
    </location>
</feature>
<dbReference type="KEGG" id="svo:SVI_2744"/>
<dbReference type="GO" id="GO:0016747">
    <property type="term" value="F:acyltransferase activity, transferring groups other than amino-acyl groups"/>
    <property type="evidence" value="ECO:0007669"/>
    <property type="project" value="InterPro"/>
</dbReference>
<dbReference type="PROSITE" id="PS51186">
    <property type="entry name" value="GNAT"/>
    <property type="match status" value="1"/>
</dbReference>
<dbReference type="HOGENOM" id="CLU_087351_0_1_6"/>
<reference evidence="3" key="1">
    <citation type="journal article" date="2010" name="Mol. Biosyst.">
        <title>Complete genome sequence and comparative analysis of Shewanella violacea, a psychrophilic and piezophilic bacterium from deep sea floor sediments.</title>
        <authorList>
            <person name="Aono E."/>
            <person name="Baba T."/>
            <person name="Ara T."/>
            <person name="Nishi T."/>
            <person name="Nakamichi T."/>
            <person name="Inamoto E."/>
            <person name="Toyonaga H."/>
            <person name="Hasegawa M."/>
            <person name="Takai Y."/>
            <person name="Okumura Y."/>
            <person name="Baba M."/>
            <person name="Tomita M."/>
            <person name="Kato C."/>
            <person name="Oshima T."/>
            <person name="Nakasone K."/>
            <person name="Mori H."/>
        </authorList>
    </citation>
    <scope>NUCLEOTIDE SEQUENCE [LARGE SCALE GENOMIC DNA]</scope>
    <source>
        <strain evidence="3">JCM 10179 / CIP 106290 / LMG 19151 / DSS12</strain>
    </source>
</reference>
<keyword evidence="2" id="KW-0808">Transferase</keyword>
<organism evidence="2 3">
    <name type="scientific">Shewanella violacea (strain JCM 10179 / CIP 106290 / LMG 19151 / DSS12)</name>
    <dbReference type="NCBI Taxonomy" id="637905"/>
    <lineage>
        <taxon>Bacteria</taxon>
        <taxon>Pseudomonadati</taxon>
        <taxon>Pseudomonadota</taxon>
        <taxon>Gammaproteobacteria</taxon>
        <taxon>Alteromonadales</taxon>
        <taxon>Shewanellaceae</taxon>
        <taxon>Shewanella</taxon>
    </lineage>
</organism>
<dbReference type="SUPFAM" id="SSF55729">
    <property type="entry name" value="Acyl-CoA N-acyltransferases (Nat)"/>
    <property type="match status" value="1"/>
</dbReference>